<accession>A0A263BWB4</accession>
<dbReference type="GO" id="GO:0008237">
    <property type="term" value="F:metallopeptidase activity"/>
    <property type="evidence" value="ECO:0007669"/>
    <property type="project" value="UniProtKB-KW"/>
</dbReference>
<feature type="transmembrane region" description="Helical" evidence="12">
    <location>
        <begin position="182"/>
        <end position="199"/>
    </location>
</feature>
<proteinExistence type="inferred from homology"/>
<dbReference type="GO" id="GO:0006508">
    <property type="term" value="P:proteolysis"/>
    <property type="evidence" value="ECO:0007669"/>
    <property type="project" value="UniProtKB-KW"/>
</dbReference>
<dbReference type="EMBL" id="NPIA01000002">
    <property type="protein sequence ID" value="OZM57852.1"/>
    <property type="molecule type" value="Genomic_DNA"/>
</dbReference>
<keyword evidence="4" id="KW-0645">Protease</keyword>
<evidence type="ECO:0000259" key="13">
    <source>
        <dbReference type="Pfam" id="PF02163"/>
    </source>
</evidence>
<dbReference type="InterPro" id="IPR008915">
    <property type="entry name" value="Peptidase_M50"/>
</dbReference>
<evidence type="ECO:0000256" key="6">
    <source>
        <dbReference type="ARBA" id="ARBA00022723"/>
    </source>
</evidence>
<name>A0A263BWB4_9BACI</name>
<evidence type="ECO:0000256" key="3">
    <source>
        <dbReference type="ARBA" id="ARBA00007931"/>
    </source>
</evidence>
<keyword evidence="15" id="KW-1185">Reference proteome</keyword>
<dbReference type="GO" id="GO:0016020">
    <property type="term" value="C:membrane"/>
    <property type="evidence" value="ECO:0007669"/>
    <property type="project" value="UniProtKB-SubCell"/>
</dbReference>
<keyword evidence="9 12" id="KW-1133">Transmembrane helix</keyword>
<evidence type="ECO:0000256" key="4">
    <source>
        <dbReference type="ARBA" id="ARBA00022670"/>
    </source>
</evidence>
<feature type="transmembrane region" description="Helical" evidence="12">
    <location>
        <begin position="155"/>
        <end position="176"/>
    </location>
</feature>
<evidence type="ECO:0000313" key="15">
    <source>
        <dbReference type="Proteomes" id="UP000217083"/>
    </source>
</evidence>
<evidence type="ECO:0000256" key="11">
    <source>
        <dbReference type="ARBA" id="ARBA00023136"/>
    </source>
</evidence>
<dbReference type="PANTHER" id="PTHR39188:SF3">
    <property type="entry name" value="STAGE IV SPORULATION PROTEIN FB"/>
    <property type="match status" value="1"/>
</dbReference>
<keyword evidence="10" id="KW-0482">Metalloprotease</keyword>
<evidence type="ECO:0000256" key="10">
    <source>
        <dbReference type="ARBA" id="ARBA00023049"/>
    </source>
</evidence>
<evidence type="ECO:0000256" key="8">
    <source>
        <dbReference type="ARBA" id="ARBA00022833"/>
    </source>
</evidence>
<evidence type="ECO:0000256" key="2">
    <source>
        <dbReference type="ARBA" id="ARBA00004141"/>
    </source>
</evidence>
<comment type="cofactor">
    <cofactor evidence="1">
        <name>Zn(2+)</name>
        <dbReference type="ChEBI" id="CHEBI:29105"/>
    </cofactor>
</comment>
<protein>
    <recommendedName>
        <fullName evidence="13">Peptidase M50 domain-containing protein</fullName>
    </recommendedName>
</protein>
<dbReference type="Pfam" id="PF02163">
    <property type="entry name" value="Peptidase_M50"/>
    <property type="match status" value="1"/>
</dbReference>
<comment type="similarity">
    <text evidence="3">Belongs to the peptidase M50B family.</text>
</comment>
<dbReference type="CDD" id="cd06161">
    <property type="entry name" value="S2P-M50_SpoIVFB"/>
    <property type="match status" value="1"/>
</dbReference>
<keyword evidence="6" id="KW-0479">Metal-binding</keyword>
<reference evidence="15" key="1">
    <citation type="submission" date="2017-08" db="EMBL/GenBank/DDBJ databases">
        <authorList>
            <person name="Huang Z."/>
        </authorList>
    </citation>
    <scope>NUCLEOTIDE SEQUENCE [LARGE SCALE GENOMIC DNA]</scope>
    <source>
        <strain evidence="15">SA5d-4</strain>
    </source>
</reference>
<evidence type="ECO:0000313" key="14">
    <source>
        <dbReference type="EMBL" id="OZM57852.1"/>
    </source>
</evidence>
<keyword evidence="11 12" id="KW-0472">Membrane</keyword>
<evidence type="ECO:0000256" key="9">
    <source>
        <dbReference type="ARBA" id="ARBA00022989"/>
    </source>
</evidence>
<evidence type="ECO:0000256" key="5">
    <source>
        <dbReference type="ARBA" id="ARBA00022692"/>
    </source>
</evidence>
<keyword evidence="5 12" id="KW-0812">Transmembrane</keyword>
<evidence type="ECO:0000256" key="12">
    <source>
        <dbReference type="SAM" id="Phobius"/>
    </source>
</evidence>
<dbReference type="PANTHER" id="PTHR39188">
    <property type="entry name" value="MEMBRANE-ASSOCIATED ZINC METALLOPROTEASE M50B"/>
    <property type="match status" value="1"/>
</dbReference>
<sequence length="282" mass="32929">MNSIINLLKIVKVHPLFWVIAGLGIMTGYFKVVIMIFMIVMIHEMGHYIAARFFKWKVTKIMLLPFGGVAELDEHGNKPLKEELIIILAGPLQHVWMIGFSFLLYKLGVVSQVTYELFLFHNTVILIFNLLPIWPLDGGKLILIFTSYLYPFKKALSIALISSAFCLLAFATWTIISYPLQLNVWLIISFLCFTNVFAYRQRNYTLIRFLMERYYDKERIFPKTKAFAVKKSAKVSATFSWFYRDVFHIFIVNNGKKTDERELLKAHFSDKRSNCTIDDLFM</sequence>
<feature type="transmembrane region" description="Helical" evidence="12">
    <location>
        <begin position="84"/>
        <end position="105"/>
    </location>
</feature>
<feature type="transmembrane region" description="Helical" evidence="12">
    <location>
        <begin position="117"/>
        <end position="134"/>
    </location>
</feature>
<dbReference type="Proteomes" id="UP000217083">
    <property type="component" value="Unassembled WGS sequence"/>
</dbReference>
<gene>
    <name evidence="14" type="ORF">CIB95_05710</name>
</gene>
<organism evidence="14 15">
    <name type="scientific">Lottiidibacillus patelloidae</name>
    <dbReference type="NCBI Taxonomy" id="2670334"/>
    <lineage>
        <taxon>Bacteria</taxon>
        <taxon>Bacillati</taxon>
        <taxon>Bacillota</taxon>
        <taxon>Bacilli</taxon>
        <taxon>Bacillales</taxon>
        <taxon>Bacillaceae</taxon>
        <taxon>Lottiidibacillus</taxon>
    </lineage>
</organism>
<comment type="caution">
    <text evidence="14">The sequence shown here is derived from an EMBL/GenBank/DDBJ whole genome shotgun (WGS) entry which is preliminary data.</text>
</comment>
<dbReference type="RefSeq" id="WP_094923055.1">
    <property type="nucleotide sequence ID" value="NZ_NPIA01000002.1"/>
</dbReference>
<evidence type="ECO:0000256" key="1">
    <source>
        <dbReference type="ARBA" id="ARBA00001947"/>
    </source>
</evidence>
<dbReference type="GO" id="GO:0046872">
    <property type="term" value="F:metal ion binding"/>
    <property type="evidence" value="ECO:0007669"/>
    <property type="project" value="UniProtKB-KW"/>
</dbReference>
<keyword evidence="8" id="KW-0862">Zinc</keyword>
<keyword evidence="7" id="KW-0378">Hydrolase</keyword>
<reference evidence="14 15" key="2">
    <citation type="submission" date="2017-09" db="EMBL/GenBank/DDBJ databases">
        <title>Bacillus patelloidae sp. nov., isolated from the intestinal tract of a marine limpet.</title>
        <authorList>
            <person name="Liu R."/>
            <person name="Dong C."/>
            <person name="Shao Z."/>
        </authorList>
    </citation>
    <scope>NUCLEOTIDE SEQUENCE [LARGE SCALE GENOMIC DNA]</scope>
    <source>
        <strain evidence="14 15">SA5d-4</strain>
    </source>
</reference>
<evidence type="ECO:0000256" key="7">
    <source>
        <dbReference type="ARBA" id="ARBA00022801"/>
    </source>
</evidence>
<feature type="transmembrane region" description="Helical" evidence="12">
    <location>
        <begin position="16"/>
        <end position="42"/>
    </location>
</feature>
<dbReference type="AlphaFoldDB" id="A0A263BWB4"/>
<feature type="domain" description="Peptidase M50" evidence="13">
    <location>
        <begin position="33"/>
        <end position="105"/>
    </location>
</feature>
<comment type="subcellular location">
    <subcellularLocation>
        <location evidence="2">Membrane</location>
        <topology evidence="2">Multi-pass membrane protein</topology>
    </subcellularLocation>
</comment>